<protein>
    <recommendedName>
        <fullName evidence="4">Endonuclease/exonuclease/phosphatase domain-containing protein</fullName>
    </recommendedName>
</protein>
<dbReference type="Proteomes" id="UP001189429">
    <property type="component" value="Unassembled WGS sequence"/>
</dbReference>
<gene>
    <name evidence="2" type="ORF">PCOR1329_LOCUS52101</name>
</gene>
<accession>A0ABN9UVK0</accession>
<proteinExistence type="predicted"/>
<organism evidence="2 3">
    <name type="scientific">Prorocentrum cordatum</name>
    <dbReference type="NCBI Taxonomy" id="2364126"/>
    <lineage>
        <taxon>Eukaryota</taxon>
        <taxon>Sar</taxon>
        <taxon>Alveolata</taxon>
        <taxon>Dinophyceae</taxon>
        <taxon>Prorocentrales</taxon>
        <taxon>Prorocentraceae</taxon>
        <taxon>Prorocentrum</taxon>
    </lineage>
</organism>
<dbReference type="InterPro" id="IPR053320">
    <property type="entry name" value="Protein_DD3-3_O-glyco"/>
</dbReference>
<dbReference type="PANTHER" id="PTHR35170">
    <property type="entry name" value="PROTEIN DD3-3"/>
    <property type="match status" value="1"/>
</dbReference>
<comment type="caution">
    <text evidence="2">The sequence shown here is derived from an EMBL/GenBank/DDBJ whole genome shotgun (WGS) entry which is preliminary data.</text>
</comment>
<evidence type="ECO:0000313" key="3">
    <source>
        <dbReference type="Proteomes" id="UP001189429"/>
    </source>
</evidence>
<evidence type="ECO:0000313" key="2">
    <source>
        <dbReference type="EMBL" id="CAK0864147.1"/>
    </source>
</evidence>
<dbReference type="EMBL" id="CAUYUJ010016335">
    <property type="protein sequence ID" value="CAK0864147.1"/>
    <property type="molecule type" value="Genomic_DNA"/>
</dbReference>
<sequence>MLQMNLNTNQYGRTFQDRTHSFKVEKRPFDVPDDARIVNYNVRGRRGNIVQVYPSVEYDFVPNDLTVECMRRLAPFSFSCALVLAQTCLLATGELDASLDPTTELLQALGPALLIGIAAPKIDPATLQLEQDLLHLGGAAVSKGVVRRSPKAHALTHGSLAALSTVLTPGSLDPAARAIGYLLAPAPTELASRMGSRISAMAEAHQDAANNTATRFKKIAAGVTSLGSEIAQEGQNLFGRRIDTLEKRMDDVDITNARLAARLDALEKELGPLRGGDPGPAPAGAAWNRPKDTTILRVVARGQVAKDQVSASLTDWLDAANIKPDRVKLISDDLGKSFTLKFKGTREWATKQVTLARSALRRADGSWRSFSCPAPSGDLINLAVDEDKNQHDRTLEFKLRKARRALTAATRKRFFADKQSGTITHDWTPVVKIGVEPDGNVALMWNDKGVVGGGVVILVNQIAGWAAPAVVSHNAPVHGRIQRSMLTMSRHVHRMSVTYLTPARHLQACAPTGSVRDHKEFIIWNVHNHGLSAIRSKTVTTDMISDARWSQESPQTRTCFVAGDFNWSDELPLRRGQVSGEAALPRERLPGAGRAGRHWRAMAKVYAELVPVGPTHWTAYAKSASKIDEIFISAPPWLLCHGRQAAATNLGPEEMRVLGASDRAVLAAVLHGAAAPQEGGRSPQIQPCAPIPRHYFEHNLYSDLVDKYLDAAMIEQMTAPRAHIAATTVLQEVAKVIRNAKIHGMPNGVHTKAMVTRTLARLIHGDDFEAVSRLCRLHPWISEYVHIDLNVSRATLKVLTGIRVESHAIADPVGVFAELSDYWGRVFSAKVGPPARHDFTKFAEKMPTSAPGVDGLPCAAWKRPRVLDVLSSCSEWICSGSPMFDSFDLATAIYAPKGLDEHDTGDLAELYVTWAVPTVSYVSQLLPLPWKLRVTEVPPTACTFPDWHHWVDWGGPKLPSIVVQGAAAMARTATATLPRWKPLVRLLEDAAQRFLPLAARARGARDNGIWEEPPWIDHLVEASRGFPNRPHFCHHSDALVHEMAHPWKSDGGSKAGLQKRLHRTLMQCLMPSTMVAKFRERIAKWFPTAAGAANSFDWDAHQERLLTMAPSVRIAATKTTRMRGPTSTGQWARDAAAGTDLDGLILFFHGLPLDGAAYPAHADGVFSLAKFTIHVNGDP</sequence>
<evidence type="ECO:0000256" key="1">
    <source>
        <dbReference type="SAM" id="Coils"/>
    </source>
</evidence>
<keyword evidence="3" id="KW-1185">Reference proteome</keyword>
<reference evidence="2" key="1">
    <citation type="submission" date="2023-10" db="EMBL/GenBank/DDBJ databases">
        <authorList>
            <person name="Chen Y."/>
            <person name="Shah S."/>
            <person name="Dougan E. K."/>
            <person name="Thang M."/>
            <person name="Chan C."/>
        </authorList>
    </citation>
    <scope>NUCLEOTIDE SEQUENCE [LARGE SCALE GENOMIC DNA]</scope>
</reference>
<feature type="coiled-coil region" evidence="1">
    <location>
        <begin position="242"/>
        <end position="269"/>
    </location>
</feature>
<dbReference type="PANTHER" id="PTHR35170:SF1">
    <property type="entry name" value="PROTEIN DD3-3"/>
    <property type="match status" value="1"/>
</dbReference>
<evidence type="ECO:0008006" key="4">
    <source>
        <dbReference type="Google" id="ProtNLM"/>
    </source>
</evidence>
<keyword evidence="1" id="KW-0175">Coiled coil</keyword>
<name>A0ABN9UVK0_9DINO</name>